<proteinExistence type="predicted"/>
<accession>A0A7S4ZSQ3</accession>
<reference evidence="1" key="1">
    <citation type="submission" date="2018-12" db="EMBL/GenBank/DDBJ databases">
        <title>Three Rhizobium rhizogenes strains isolated from the same crown gall tumor carry diverse plasmids.</title>
        <authorList>
            <person name="Pulawska J."/>
            <person name="Kuzmanovic N."/>
        </authorList>
    </citation>
    <scope>NUCLEOTIDE SEQUENCE</scope>
    <source>
        <strain evidence="1">C6.5</strain>
        <plasmid evidence="1">pC6.5b</plasmid>
    </source>
</reference>
<organism evidence="1">
    <name type="scientific">Rhizobium rhizogenes</name>
    <name type="common">Agrobacterium rhizogenes</name>
    <dbReference type="NCBI Taxonomy" id="359"/>
    <lineage>
        <taxon>Bacteria</taxon>
        <taxon>Pseudomonadati</taxon>
        <taxon>Pseudomonadota</taxon>
        <taxon>Alphaproteobacteria</taxon>
        <taxon>Hyphomicrobiales</taxon>
        <taxon>Rhizobiaceae</taxon>
        <taxon>Rhizobium/Agrobacterium group</taxon>
        <taxon>Rhizobium</taxon>
    </lineage>
</organism>
<dbReference type="AlphaFoldDB" id="A0A7S4ZSQ3"/>
<keyword evidence="1" id="KW-0614">Plasmid</keyword>
<protein>
    <submittedName>
        <fullName evidence="1">Uncharacterized protein</fullName>
    </submittedName>
</protein>
<geneLocation type="plasmid" evidence="1">
    <name>pC6.5b</name>
</geneLocation>
<gene>
    <name evidence="1" type="ORF">pC6.5b_483</name>
</gene>
<dbReference type="EMBL" id="MK318987">
    <property type="protein sequence ID" value="QCL10377.1"/>
    <property type="molecule type" value="Genomic_DNA"/>
</dbReference>
<sequence length="49" mass="5433">MFGQVLQALGAEGWGNGFLSLLGRGGGAFFPRRKERFRRRRRHDAASAA</sequence>
<name>A0A7S4ZSQ3_RHIRH</name>
<evidence type="ECO:0000313" key="1">
    <source>
        <dbReference type="EMBL" id="QCL10377.1"/>
    </source>
</evidence>